<evidence type="ECO:0000256" key="2">
    <source>
        <dbReference type="ARBA" id="ARBA00022741"/>
    </source>
</evidence>
<dbReference type="InterPro" id="IPR003593">
    <property type="entry name" value="AAA+_ATPase"/>
</dbReference>
<dbReference type="Proteomes" id="UP000078228">
    <property type="component" value="Unassembled WGS sequence"/>
</dbReference>
<feature type="region of interest" description="Disordered" evidence="7">
    <location>
        <begin position="526"/>
        <end position="547"/>
    </location>
</feature>
<dbReference type="CDD" id="cd03221">
    <property type="entry name" value="ABCF_EF-3"/>
    <property type="match status" value="2"/>
</dbReference>
<dbReference type="PROSITE" id="PS00211">
    <property type="entry name" value="ABC_TRANSPORTER_1"/>
    <property type="match status" value="2"/>
</dbReference>
<dbReference type="InterPro" id="IPR003439">
    <property type="entry name" value="ABC_transporter-like_ATP-bd"/>
</dbReference>
<keyword evidence="10" id="KW-1185">Reference proteome</keyword>
<keyword evidence="6" id="KW-0175">Coiled coil</keyword>
<dbReference type="GO" id="GO:0005524">
    <property type="term" value="F:ATP binding"/>
    <property type="evidence" value="ECO:0007669"/>
    <property type="project" value="UniProtKB-KW"/>
</dbReference>
<feature type="domain" description="ABC transporter" evidence="8">
    <location>
        <begin position="2"/>
        <end position="245"/>
    </location>
</feature>
<dbReference type="Gene3D" id="3.40.50.300">
    <property type="entry name" value="P-loop containing nucleotide triphosphate hydrolases"/>
    <property type="match status" value="2"/>
</dbReference>
<dbReference type="Pfam" id="PF12848">
    <property type="entry name" value="ABC_tran_Xtn"/>
    <property type="match status" value="1"/>
</dbReference>
<organism evidence="9 10">
    <name type="scientific">Moraxella catarrhalis</name>
    <name type="common">Branhamella catarrhalis</name>
    <dbReference type="NCBI Taxonomy" id="480"/>
    <lineage>
        <taxon>Bacteria</taxon>
        <taxon>Pseudomonadati</taxon>
        <taxon>Pseudomonadota</taxon>
        <taxon>Gammaproteobacteria</taxon>
        <taxon>Moraxellales</taxon>
        <taxon>Moraxellaceae</taxon>
        <taxon>Moraxella</taxon>
    </lineage>
</organism>
<dbReference type="AlphaFoldDB" id="A0A198UN43"/>
<dbReference type="SMART" id="SM00382">
    <property type="entry name" value="AAA"/>
    <property type="match status" value="2"/>
</dbReference>
<evidence type="ECO:0000259" key="8">
    <source>
        <dbReference type="PROSITE" id="PS50893"/>
    </source>
</evidence>
<dbReference type="InterPro" id="IPR032781">
    <property type="entry name" value="ABC_tran_Xtn"/>
</dbReference>
<comment type="caution">
    <text evidence="9">The sequence shown here is derived from an EMBL/GenBank/DDBJ whole genome shotgun (WGS) entry which is preliminary data.</text>
</comment>
<accession>A0A198UN43</accession>
<evidence type="ECO:0000256" key="6">
    <source>
        <dbReference type="SAM" id="Coils"/>
    </source>
</evidence>
<evidence type="ECO:0000256" key="5">
    <source>
        <dbReference type="ARBA" id="ARBA00069073"/>
    </source>
</evidence>
<reference evidence="9 10" key="1">
    <citation type="journal article" date="2016" name="Genome Biol. Evol.">
        <title>Comparative Genomic Analyses of the Moraxella catarrhalis Serosensitive and Seroresistant Lineages Demonstrate Their Independent Evolution.</title>
        <authorList>
            <person name="Earl J.P."/>
            <person name="de Vries S.P."/>
            <person name="Ahmed A."/>
            <person name="Powell E."/>
            <person name="Schultz M.P."/>
            <person name="Hermans P.W."/>
            <person name="Hill D.J."/>
            <person name="Zhou Z."/>
            <person name="Constantinidou C.I."/>
            <person name="Hu F.Z."/>
            <person name="Bootsma H.J."/>
            <person name="Ehrlich G.D."/>
        </authorList>
    </citation>
    <scope>NUCLEOTIDE SEQUENCE [LARGE SCALE GENOMIC DNA]</scope>
    <source>
        <strain evidence="9 10">Z7542</strain>
    </source>
</reference>
<dbReference type="InterPro" id="IPR017871">
    <property type="entry name" value="ABC_transporter-like_CS"/>
</dbReference>
<evidence type="ECO:0000313" key="9">
    <source>
        <dbReference type="EMBL" id="OAU96662.1"/>
    </source>
</evidence>
<keyword evidence="2" id="KW-0547">Nucleotide-binding</keyword>
<keyword evidence="1" id="KW-0677">Repeat</keyword>
<dbReference type="InterPro" id="IPR050611">
    <property type="entry name" value="ABCF"/>
</dbReference>
<protein>
    <recommendedName>
        <fullName evidence="5">Probable ATP-binding protein YheS</fullName>
    </recommendedName>
</protein>
<dbReference type="PATRIC" id="fig|480.237.peg.13"/>
<dbReference type="PANTHER" id="PTHR19211:SF14">
    <property type="entry name" value="ATP-BINDING CASSETTE SUB-FAMILY F MEMBER 1"/>
    <property type="match status" value="1"/>
</dbReference>
<feature type="domain" description="ABC transporter" evidence="8">
    <location>
        <begin position="312"/>
        <end position="526"/>
    </location>
</feature>
<sequence>MIEFKNVAVRREGRLLFSDVNFQLHKGQKIGLTGNNGTGKSTLFATILGTHNTDVGSISLPESWQIAHMAQEVSATAMSAMDYVLSGDEEWWQLNWQINHQTSLTDGQIAPMYQRFEEIDGYRTPAKAAMILAGLGFGEADHSKQVSMFSGGWRMRLNLARTLMHRADVLLLDEPTNHLDLDAIFWLEEWLLKFEGLILLISHDQAFLDTVCGHILHIEQGQITLYTGNYSQFIRTRAQRLAQEQQAFEKQQAVRAHLEDYIRRFRAKATKAKQAQSRIKQLDRMAQLSPVMADNGFSFRFYEPQHMASPLIYLDNATIGYDGIPMLTKINLRITPDVRLGILGANGAGKSTLIKALVGELPPIDGIYKASETLQLGYFNQHQMDSLDDDATPMIMLRRLSGQTPDANLRAFLGGFGFQGERIDTQSRLFSGGERARLMLALLVWQRPNVLILDEPTNHLDLQMRNALMLALQDFAGALILVSHDRDLIMSVCDELLLVFDGRATEFVGDMADYAEHLRQAKKAHQANQKMDKSIHKQSTNTATGQEMCLHDSLSKEDRRKKNAQIREQTAPLRKQIAKLEEQLGKLSDTLAILENELSDARLYEDDYKSELLDKLNHQNTLKSQIDDIEEALLVAMTELETLEEALSG</sequence>
<comment type="similarity">
    <text evidence="4">Belongs to the ABC transporter superfamily. ABCF family. YheS subfamily.</text>
</comment>
<dbReference type="SUPFAM" id="SSF52540">
    <property type="entry name" value="P-loop containing nucleoside triphosphate hydrolases"/>
    <property type="match status" value="2"/>
</dbReference>
<evidence type="ECO:0000256" key="3">
    <source>
        <dbReference type="ARBA" id="ARBA00022840"/>
    </source>
</evidence>
<evidence type="ECO:0000313" key="10">
    <source>
        <dbReference type="Proteomes" id="UP000078228"/>
    </source>
</evidence>
<dbReference type="FunFam" id="3.40.50.300:FF:000011">
    <property type="entry name" value="Putative ABC transporter ATP-binding component"/>
    <property type="match status" value="1"/>
</dbReference>
<dbReference type="EMBL" id="LXHC01000016">
    <property type="protein sequence ID" value="OAU96662.1"/>
    <property type="molecule type" value="Genomic_DNA"/>
</dbReference>
<dbReference type="OrthoDB" id="9808609at2"/>
<dbReference type="PANTHER" id="PTHR19211">
    <property type="entry name" value="ATP-BINDING TRANSPORT PROTEIN-RELATED"/>
    <property type="match status" value="1"/>
</dbReference>
<dbReference type="InterPro" id="IPR027417">
    <property type="entry name" value="P-loop_NTPase"/>
</dbReference>
<dbReference type="FunFam" id="3.40.50.300:FF:002053">
    <property type="entry name" value="ABC transporter ATP-binding protein"/>
    <property type="match status" value="1"/>
</dbReference>
<gene>
    <name evidence="9" type="ORF">AO384_0823</name>
</gene>
<dbReference type="GO" id="GO:0016887">
    <property type="term" value="F:ATP hydrolysis activity"/>
    <property type="evidence" value="ECO:0007669"/>
    <property type="project" value="InterPro"/>
</dbReference>
<proteinExistence type="inferred from homology"/>
<dbReference type="Pfam" id="PF00005">
    <property type="entry name" value="ABC_tran"/>
    <property type="match status" value="2"/>
</dbReference>
<name>A0A198UN43_MORCA</name>
<dbReference type="PROSITE" id="PS50893">
    <property type="entry name" value="ABC_TRANSPORTER_2"/>
    <property type="match status" value="2"/>
</dbReference>
<dbReference type="eggNOG" id="COG0488">
    <property type="taxonomic scope" value="Bacteria"/>
</dbReference>
<evidence type="ECO:0000256" key="1">
    <source>
        <dbReference type="ARBA" id="ARBA00022737"/>
    </source>
</evidence>
<dbReference type="RefSeq" id="WP_064610250.1">
    <property type="nucleotide sequence ID" value="NZ_LXHB01000029.1"/>
</dbReference>
<evidence type="ECO:0000256" key="4">
    <source>
        <dbReference type="ARBA" id="ARBA00061571"/>
    </source>
</evidence>
<keyword evidence="3 9" id="KW-0067">ATP-binding</keyword>
<feature type="coiled-coil region" evidence="6">
    <location>
        <begin position="563"/>
        <end position="597"/>
    </location>
</feature>
<evidence type="ECO:0000256" key="7">
    <source>
        <dbReference type="SAM" id="MobiDB-lite"/>
    </source>
</evidence>